<evidence type="ECO:0000256" key="1">
    <source>
        <dbReference type="SAM" id="MobiDB-lite"/>
    </source>
</evidence>
<evidence type="ECO:0000313" key="2">
    <source>
        <dbReference type="EMBL" id="CAB4147542.1"/>
    </source>
</evidence>
<protein>
    <submittedName>
        <fullName evidence="2">Uncharacterized protein</fullName>
    </submittedName>
</protein>
<reference evidence="2" key="1">
    <citation type="submission" date="2020-04" db="EMBL/GenBank/DDBJ databases">
        <authorList>
            <person name="Chiriac C."/>
            <person name="Salcher M."/>
            <person name="Ghai R."/>
            <person name="Kavagutti S V."/>
        </authorList>
    </citation>
    <scope>NUCLEOTIDE SEQUENCE</scope>
</reference>
<feature type="region of interest" description="Disordered" evidence="1">
    <location>
        <begin position="1"/>
        <end position="55"/>
    </location>
</feature>
<dbReference type="EMBL" id="LR796493">
    <property type="protein sequence ID" value="CAB4147542.1"/>
    <property type="molecule type" value="Genomic_DNA"/>
</dbReference>
<gene>
    <name evidence="2" type="ORF">UFOVP510_35</name>
</gene>
<accession>A0A6J5MMH5</accession>
<proteinExistence type="predicted"/>
<name>A0A6J5MMH5_9CAUD</name>
<organism evidence="2">
    <name type="scientific">uncultured Caudovirales phage</name>
    <dbReference type="NCBI Taxonomy" id="2100421"/>
    <lineage>
        <taxon>Viruses</taxon>
        <taxon>Duplodnaviria</taxon>
        <taxon>Heunggongvirae</taxon>
        <taxon>Uroviricota</taxon>
        <taxon>Caudoviricetes</taxon>
        <taxon>Peduoviridae</taxon>
        <taxon>Maltschvirus</taxon>
        <taxon>Maltschvirus maltsch</taxon>
    </lineage>
</organism>
<sequence length="55" mass="5579">MGGPLSSPAPGWIPAPDPSQKKAPGMPGLWVRSGDRGSMSSHPAPLLPGSKAYTP</sequence>